<dbReference type="Proteomes" id="UP000191418">
    <property type="component" value="Unassembled WGS sequence"/>
</dbReference>
<reference evidence="1 2" key="1">
    <citation type="submission" date="2017-01" db="EMBL/GenBank/DDBJ databases">
        <title>Genome Sequencing of a Marine Spirillum, Oceanospirillum multiglobuliferum ATCC 33336, from Japan.</title>
        <authorList>
            <person name="Carney J.G."/>
            <person name="Trachtenberg A.M."/>
            <person name="Rheaume B.A."/>
            <person name="Linnane J.D."/>
            <person name="Pitts N.L."/>
            <person name="Mykles D.L."/>
            <person name="Maclea K.S."/>
        </authorList>
    </citation>
    <scope>NUCLEOTIDE SEQUENCE [LARGE SCALE GENOMIC DNA]</scope>
    <source>
        <strain evidence="1 2">ATCC 33336</strain>
    </source>
</reference>
<gene>
    <name evidence="1" type="ORF">BTE48_16985</name>
</gene>
<keyword evidence="2" id="KW-1185">Reference proteome</keyword>
<dbReference type="RefSeq" id="WP_080051967.1">
    <property type="nucleotide sequence ID" value="NZ_MTSM01000252.1"/>
</dbReference>
<sequence>RLESINNEPLRNYQVSIIRALSTLIGRSTSETLAELESLEASYDQLLGFRQFLESKGLSFPELEYRMYVLIQELDEFGVGIENFSFNRFDEEKHGDLKKDSRISMENAITMLEKALDSVKRGQPPYENF</sequence>
<evidence type="ECO:0000313" key="2">
    <source>
        <dbReference type="Proteomes" id="UP000191418"/>
    </source>
</evidence>
<name>A0A1V4SZZ2_9GAMM</name>
<evidence type="ECO:0000313" key="1">
    <source>
        <dbReference type="EMBL" id="OPX53912.1"/>
    </source>
</evidence>
<organism evidence="1 2">
    <name type="scientific">Oceanospirillum multiglobuliferum</name>
    <dbReference type="NCBI Taxonomy" id="64969"/>
    <lineage>
        <taxon>Bacteria</taxon>
        <taxon>Pseudomonadati</taxon>
        <taxon>Pseudomonadota</taxon>
        <taxon>Gammaproteobacteria</taxon>
        <taxon>Oceanospirillales</taxon>
        <taxon>Oceanospirillaceae</taxon>
        <taxon>Oceanospirillum</taxon>
    </lineage>
</organism>
<dbReference type="EMBL" id="MTSM01000252">
    <property type="protein sequence ID" value="OPX53912.1"/>
    <property type="molecule type" value="Genomic_DNA"/>
</dbReference>
<accession>A0A1V4SZZ2</accession>
<protein>
    <submittedName>
        <fullName evidence="1">Uncharacterized protein</fullName>
    </submittedName>
</protein>
<comment type="caution">
    <text evidence="1">The sequence shown here is derived from an EMBL/GenBank/DDBJ whole genome shotgun (WGS) entry which is preliminary data.</text>
</comment>
<proteinExistence type="predicted"/>
<dbReference type="AlphaFoldDB" id="A0A1V4SZZ2"/>
<feature type="non-terminal residue" evidence="1">
    <location>
        <position position="1"/>
    </location>
</feature>